<dbReference type="PANTHER" id="PTHR33361:SF16">
    <property type="entry name" value="DUF885 DOMAIN-CONTAINING PROTEIN"/>
    <property type="match status" value="1"/>
</dbReference>
<dbReference type="InterPro" id="IPR010281">
    <property type="entry name" value="DUF885"/>
</dbReference>
<organism evidence="2 3">
    <name type="scientific">Hymenobacter sublimis</name>
    <dbReference type="NCBI Taxonomy" id="2933777"/>
    <lineage>
        <taxon>Bacteria</taxon>
        <taxon>Pseudomonadati</taxon>
        <taxon>Bacteroidota</taxon>
        <taxon>Cytophagia</taxon>
        <taxon>Cytophagales</taxon>
        <taxon>Hymenobacteraceae</taxon>
        <taxon>Hymenobacter</taxon>
    </lineage>
</organism>
<dbReference type="RefSeq" id="WP_247974534.1">
    <property type="nucleotide sequence ID" value="NZ_CP095848.1"/>
</dbReference>
<keyword evidence="3" id="KW-1185">Reference proteome</keyword>
<dbReference type="PANTHER" id="PTHR33361">
    <property type="entry name" value="GLR0591 PROTEIN"/>
    <property type="match status" value="1"/>
</dbReference>
<reference evidence="2 3" key="1">
    <citation type="submission" date="2022-04" db="EMBL/GenBank/DDBJ databases">
        <title>Hymenobacter sp. isolated from the air.</title>
        <authorList>
            <person name="Won M."/>
            <person name="Lee C.-M."/>
            <person name="Woen H.-Y."/>
            <person name="Kwon S.-W."/>
        </authorList>
    </citation>
    <scope>NUCLEOTIDE SEQUENCE [LARGE SCALE GENOMIC DNA]</scope>
    <source>
        <strain evidence="3">5516 S-25</strain>
    </source>
</reference>
<evidence type="ECO:0000256" key="1">
    <source>
        <dbReference type="SAM" id="SignalP"/>
    </source>
</evidence>
<feature type="signal peptide" evidence="1">
    <location>
        <begin position="1"/>
        <end position="25"/>
    </location>
</feature>
<protein>
    <submittedName>
        <fullName evidence="2">DUF885 domain-containing protein</fullName>
    </submittedName>
</protein>
<keyword evidence="1" id="KW-0732">Signal</keyword>
<dbReference type="Proteomes" id="UP000829647">
    <property type="component" value="Chromosome"/>
</dbReference>
<proteinExistence type="predicted"/>
<evidence type="ECO:0000313" key="3">
    <source>
        <dbReference type="Proteomes" id="UP000829647"/>
    </source>
</evidence>
<accession>A0ABY4J6F7</accession>
<name>A0ABY4J6F7_9BACT</name>
<dbReference type="EMBL" id="CP095848">
    <property type="protein sequence ID" value="UPL47986.1"/>
    <property type="molecule type" value="Genomic_DNA"/>
</dbReference>
<dbReference type="PROSITE" id="PS51257">
    <property type="entry name" value="PROKAR_LIPOPROTEIN"/>
    <property type="match status" value="1"/>
</dbReference>
<sequence>MKKIALTGLLAGALLAGCNPQQKNAAETGSATETNLADVKNLPELFTAYWEENARLFPLDATTQGDNRYNDQLPNDGTREFRGKLQAFYQKYLDGLQKFNREELSTNDKISYDIFQYDLENKLEGLKLNTWMIPFQQFWGLPITLGQFGSGEGVQPFKTAKDYDNWLGRVRGFTVWADTAIGNFRQGMKAGVVLPRTLVDKMIPQMRAMETTDPTKSLFYGPINKLPEGLSDADKTRITAAYKKAILEELVPTYKKLGDFLEKEYRPKARLSTGISAIPGGPELYKYYVKTWTTTDKTPEEIYQTGQREVARIRGEMEKVKAQVGFKGDLKAFFASLKSDPKLMPYKTPEEVLGAFRAIQAKMQPNLKKMFGRTPKTPFEIRQTEAFRAASASAEYNQGSPDGSRPGIFYIPIVDATKFNVTSGMESLFLHEAIPGHHYQISLQQENTELPKFRRFAWYGAMGEGWALYTESLGKELGLYQDPYQYMGALGDEMHRAVRLVVDVGMHTKNMTREQAIDYMLANEAISEEGAIAEIERYMAIPGQALSYKIGALKIRELREKYEKQLGAHNDRLREKYVGQNRAHFSLSNFHDELLKDGVMPLAVLERKMDTWAANQK</sequence>
<dbReference type="Pfam" id="PF05960">
    <property type="entry name" value="DUF885"/>
    <property type="match status" value="1"/>
</dbReference>
<gene>
    <name evidence="2" type="ORF">MWH26_12380</name>
</gene>
<evidence type="ECO:0000313" key="2">
    <source>
        <dbReference type="EMBL" id="UPL47986.1"/>
    </source>
</evidence>
<feature type="chain" id="PRO_5045582567" evidence="1">
    <location>
        <begin position="26"/>
        <end position="617"/>
    </location>
</feature>